<evidence type="ECO:0000313" key="1">
    <source>
        <dbReference type="EMBL" id="EPQ52104.1"/>
    </source>
</evidence>
<dbReference type="HOGENOM" id="CLU_410520_0_0_1"/>
<dbReference type="OrthoDB" id="3332319at2759"/>
<sequence>MPLGFTSTRTLIRLADASAQIVYGETVTNWISRRRNIPNNGEDTRAGKTDAYTQRRPACSFLLASGSPSSRTWPSLHPGSSSIGFLSPWYPFFPPRRKQIKRRPGESRTEFKDRFRASIPEIIKQSLLIARWRDWQCRNSILDSQLAAVPHFRRICLGEHLEAYDGSARVVPGQGKRRRDGYDSKAYWYGVDDGRPDLVKRCRVSRSEHRMSLMDMDSLFLLDNAARDECEGKQIVAKVFQFSFPVELDATVPICTFTAPQQTIDSLASDVSIFAYLGKEPIATEADFLMGTLVGLSEDVTAVPSTPVESLPPLPLVTVVNVSSDVSPGGPADTLMSLGQLKPLKPILKNGRSKANRMAPYARKCKIAVDVPAVHGPPKTRESVLTLMRKSLPQELRELASPGDLQTVRDRMLGIVTCDIYGEERQRRQQGDSGAATTADSPMNGCVAESVSGYSADGNYAVVDAATGFQPMAHRTSSDDTATGTFEPMVLPSSPGVNENRYVADDVHHEPQQHVGLAMGDAGADALYDGDAVPANDNIDDLFGSSSSSDSVGTVVDVDEPELQPSLSEQIFGNGEDSDIDDSITDPRAGGCTRADQREQLGLEFDQLFEAADNALPVGPVEDGGPIDALLSIEHLSGTEDGNGSSTTLDDDLFGFDMADDAPNVISGD</sequence>
<accession>S7RHN1</accession>
<gene>
    <name evidence="1" type="ORF">GLOTRDRAFT_95775</name>
</gene>
<dbReference type="Proteomes" id="UP000030669">
    <property type="component" value="Unassembled WGS sequence"/>
</dbReference>
<dbReference type="GeneID" id="19309759"/>
<proteinExistence type="predicted"/>
<dbReference type="RefSeq" id="XP_007869296.1">
    <property type="nucleotide sequence ID" value="XM_007871105.1"/>
</dbReference>
<dbReference type="AlphaFoldDB" id="S7RHN1"/>
<dbReference type="KEGG" id="gtr:GLOTRDRAFT_95775"/>
<evidence type="ECO:0000313" key="2">
    <source>
        <dbReference type="Proteomes" id="UP000030669"/>
    </source>
</evidence>
<protein>
    <submittedName>
        <fullName evidence="1">Uncharacterized protein</fullName>
    </submittedName>
</protein>
<dbReference type="EMBL" id="KB469308">
    <property type="protein sequence ID" value="EPQ52104.1"/>
    <property type="molecule type" value="Genomic_DNA"/>
</dbReference>
<organism evidence="1 2">
    <name type="scientific">Gloeophyllum trabeum (strain ATCC 11539 / FP-39264 / Madison 617)</name>
    <name type="common">Brown rot fungus</name>
    <dbReference type="NCBI Taxonomy" id="670483"/>
    <lineage>
        <taxon>Eukaryota</taxon>
        <taxon>Fungi</taxon>
        <taxon>Dikarya</taxon>
        <taxon>Basidiomycota</taxon>
        <taxon>Agaricomycotina</taxon>
        <taxon>Agaricomycetes</taxon>
        <taxon>Gloeophyllales</taxon>
        <taxon>Gloeophyllaceae</taxon>
        <taxon>Gloeophyllum</taxon>
    </lineage>
</organism>
<reference evidence="1 2" key="1">
    <citation type="journal article" date="2012" name="Science">
        <title>The Paleozoic origin of enzymatic lignin decomposition reconstructed from 31 fungal genomes.</title>
        <authorList>
            <person name="Floudas D."/>
            <person name="Binder M."/>
            <person name="Riley R."/>
            <person name="Barry K."/>
            <person name="Blanchette R.A."/>
            <person name="Henrissat B."/>
            <person name="Martinez A.T."/>
            <person name="Otillar R."/>
            <person name="Spatafora J.W."/>
            <person name="Yadav J.S."/>
            <person name="Aerts A."/>
            <person name="Benoit I."/>
            <person name="Boyd A."/>
            <person name="Carlson A."/>
            <person name="Copeland A."/>
            <person name="Coutinho P.M."/>
            <person name="de Vries R.P."/>
            <person name="Ferreira P."/>
            <person name="Findley K."/>
            <person name="Foster B."/>
            <person name="Gaskell J."/>
            <person name="Glotzer D."/>
            <person name="Gorecki P."/>
            <person name="Heitman J."/>
            <person name="Hesse C."/>
            <person name="Hori C."/>
            <person name="Igarashi K."/>
            <person name="Jurgens J.A."/>
            <person name="Kallen N."/>
            <person name="Kersten P."/>
            <person name="Kohler A."/>
            <person name="Kuees U."/>
            <person name="Kumar T.K.A."/>
            <person name="Kuo A."/>
            <person name="LaButti K."/>
            <person name="Larrondo L.F."/>
            <person name="Lindquist E."/>
            <person name="Ling A."/>
            <person name="Lombard V."/>
            <person name="Lucas S."/>
            <person name="Lundell T."/>
            <person name="Martin R."/>
            <person name="McLaughlin D.J."/>
            <person name="Morgenstern I."/>
            <person name="Morin E."/>
            <person name="Murat C."/>
            <person name="Nagy L.G."/>
            <person name="Nolan M."/>
            <person name="Ohm R.A."/>
            <person name="Patyshakuliyeva A."/>
            <person name="Rokas A."/>
            <person name="Ruiz-Duenas F.J."/>
            <person name="Sabat G."/>
            <person name="Salamov A."/>
            <person name="Samejima M."/>
            <person name="Schmutz J."/>
            <person name="Slot J.C."/>
            <person name="St John F."/>
            <person name="Stenlid J."/>
            <person name="Sun H."/>
            <person name="Sun S."/>
            <person name="Syed K."/>
            <person name="Tsang A."/>
            <person name="Wiebenga A."/>
            <person name="Young D."/>
            <person name="Pisabarro A."/>
            <person name="Eastwood D.C."/>
            <person name="Martin F."/>
            <person name="Cullen D."/>
            <person name="Grigoriev I.V."/>
            <person name="Hibbett D.S."/>
        </authorList>
    </citation>
    <scope>NUCLEOTIDE SEQUENCE [LARGE SCALE GENOMIC DNA]</scope>
    <source>
        <strain evidence="1 2">ATCC 11539</strain>
    </source>
</reference>
<name>S7RHN1_GLOTA</name>
<keyword evidence="2" id="KW-1185">Reference proteome</keyword>